<evidence type="ECO:0000256" key="1">
    <source>
        <dbReference type="ARBA" id="ARBA00022729"/>
    </source>
</evidence>
<dbReference type="GO" id="GO:0030288">
    <property type="term" value="C:outer membrane-bounded periplasmic space"/>
    <property type="evidence" value="ECO:0007669"/>
    <property type="project" value="TreeGrafter"/>
</dbReference>
<dbReference type="InterPro" id="IPR005653">
    <property type="entry name" value="OstA-like_N"/>
</dbReference>
<dbReference type="Gene3D" id="2.60.450.10">
    <property type="entry name" value="Lipopolysaccharide (LPS) transport protein A like domain"/>
    <property type="match status" value="2"/>
</dbReference>
<keyword evidence="2" id="KW-1133">Transmembrane helix</keyword>
<protein>
    <submittedName>
        <fullName evidence="5">LptA/OstA family protein</fullName>
    </submittedName>
</protein>
<evidence type="ECO:0000256" key="2">
    <source>
        <dbReference type="SAM" id="Phobius"/>
    </source>
</evidence>
<dbReference type="PANTHER" id="PTHR36504">
    <property type="entry name" value="LIPOPOLYSACCHARIDE EXPORT SYSTEM PROTEIN LPTA"/>
    <property type="match status" value="1"/>
</dbReference>
<feature type="domain" description="Organic solvent tolerance-like N-terminal" evidence="3">
    <location>
        <begin position="672"/>
        <end position="797"/>
    </location>
</feature>
<sequence>MRISVSIERLRIWLLVGAGLLVTVIIAFLGYAHYRAHRFLAELPAKLGIDVTRETDAFTYSQSLGGRTIYTIHAAKALQHKDGKYTLHDVGIVVYGHNSDRADRIYGSEFEYDQKEQVATATGEVHLDLQAPAPTDAKERRDYAAGGELAGAKEAGPGDHIIHVTTSGLVFMQKLGVAATDKEIEFEYGGMTGHAVGADYDSDTGVVVLHSAVKVVGLQQGQPATLTAARAELNRPAKQVVLTQAKYALVGGAKAGVGQTAEAQQMVVHLRDDGSAERMEAQGAVTLTDGDGGRVVAPNGSILLNAESRPQSAVLTGGVRYIADGALRQGRGESAEAKAAFDKAGRLQHLVLTGAVQLHERLRASEASSAPWSERDLGAAKVELALISDQAGKAQLQEATATGDARLQVVSPTGKPGHLAMASSDLGGDVLTTHFVALDGVRRLSVVNGTGHTMVRRVSDAGAVNTSSGDALEVHFKTGAGHGSSTTDEISTAVQEGNVVMTQTPVKKPEDANVPQQEKAIAARAAYDGATQRLTLTGGVQLTDAGSLLLADRIAMQQQTGDAEADGAVKASYKLSGGGSEPVHVLASRAVLKHDAGQATFYGVAGHPARLWQGGSQVEAPMLQFDQKEKRLLAHGTGQEAAMPVHTVLVNAGNPKADAGKLGPGKAEVVRVVSRELTYSDATRQADFSGGVEVENADGHMRGQEAVVYLQAAKEAGKKAASSNALTVGQSGFMGGSVERVVATGHIEIDQPGRRATGERVVYTASDGMFVMTGTAAAPPRIMDDTRGTVTGTSLRFHAGDESVMISNGVSNGVEGKQRVRTETRVKKDR</sequence>
<keyword evidence="2" id="KW-0812">Transmembrane</keyword>
<keyword evidence="1" id="KW-0732">Signal</keyword>
<dbReference type="KEGG" id="epl:P4G45_04235"/>
<dbReference type="GO" id="GO:0015920">
    <property type="term" value="P:lipopolysaccharide transport"/>
    <property type="evidence" value="ECO:0007669"/>
    <property type="project" value="TreeGrafter"/>
</dbReference>
<evidence type="ECO:0000313" key="4">
    <source>
        <dbReference type="EMBL" id="XBH10940.1"/>
    </source>
</evidence>
<dbReference type="Pfam" id="PF03968">
    <property type="entry name" value="LptD_N"/>
    <property type="match status" value="1"/>
</dbReference>
<reference evidence="5" key="1">
    <citation type="submission" date="2023-03" db="EMBL/GenBank/DDBJ databases">
        <title>Edaphobacter sp.</title>
        <authorList>
            <person name="Huber K.J."/>
            <person name="Papendorf J."/>
            <person name="Pilke C."/>
            <person name="Bunk B."/>
            <person name="Sproeer C."/>
            <person name="Pester M."/>
        </authorList>
    </citation>
    <scope>NUCLEOTIDE SEQUENCE</scope>
    <source>
        <strain evidence="4">DSM 109919</strain>
        <strain evidence="5">DSM 109920</strain>
    </source>
</reference>
<dbReference type="EMBL" id="CP121194">
    <property type="protein sequence ID" value="XBH10940.1"/>
    <property type="molecule type" value="Genomic_DNA"/>
</dbReference>
<evidence type="ECO:0000259" key="3">
    <source>
        <dbReference type="Pfam" id="PF03968"/>
    </source>
</evidence>
<dbReference type="InterPro" id="IPR052037">
    <property type="entry name" value="LPS_export_LptA"/>
</dbReference>
<accession>A0AAU7DAL9</accession>
<organism evidence="5">
    <name type="scientific">Edaphobacter paludis</name>
    <dbReference type="NCBI Taxonomy" id="3035702"/>
    <lineage>
        <taxon>Bacteria</taxon>
        <taxon>Pseudomonadati</taxon>
        <taxon>Acidobacteriota</taxon>
        <taxon>Terriglobia</taxon>
        <taxon>Terriglobales</taxon>
        <taxon>Acidobacteriaceae</taxon>
        <taxon>Edaphobacter</taxon>
    </lineage>
</organism>
<dbReference type="PANTHER" id="PTHR36504:SF1">
    <property type="entry name" value="LIPOPOLYSACCHARIDE EXPORT SYSTEM PROTEIN LPTA"/>
    <property type="match status" value="1"/>
</dbReference>
<accession>A0AAU7D1D9</accession>
<feature type="transmembrane region" description="Helical" evidence="2">
    <location>
        <begin position="12"/>
        <end position="34"/>
    </location>
</feature>
<dbReference type="RefSeq" id="WP_348268429.1">
    <property type="nucleotide sequence ID" value="NZ_CP121194.1"/>
</dbReference>
<name>A0AAU7DAL9_9BACT</name>
<dbReference type="AlphaFoldDB" id="A0AAU7DAL9"/>
<evidence type="ECO:0000313" key="5">
    <source>
        <dbReference type="EMBL" id="XBH14367.1"/>
    </source>
</evidence>
<dbReference type="EMBL" id="CP121195">
    <property type="protein sequence ID" value="XBH14367.1"/>
    <property type="molecule type" value="Genomic_DNA"/>
</dbReference>
<gene>
    <name evidence="4" type="ORF">P4G45_04235</name>
    <name evidence="5" type="ORF">P8936_04200</name>
</gene>
<proteinExistence type="predicted"/>
<dbReference type="GO" id="GO:0017089">
    <property type="term" value="F:glycolipid transfer activity"/>
    <property type="evidence" value="ECO:0007669"/>
    <property type="project" value="TreeGrafter"/>
</dbReference>
<dbReference type="GO" id="GO:0009279">
    <property type="term" value="C:cell outer membrane"/>
    <property type="evidence" value="ECO:0007669"/>
    <property type="project" value="TreeGrafter"/>
</dbReference>
<keyword evidence="2" id="KW-0472">Membrane</keyword>